<dbReference type="Proteomes" id="UP000192596">
    <property type="component" value="Unassembled WGS sequence"/>
</dbReference>
<dbReference type="SMART" id="SM00849">
    <property type="entry name" value="Lactamase_B"/>
    <property type="match status" value="1"/>
</dbReference>
<dbReference type="SUPFAM" id="SSF56281">
    <property type="entry name" value="Metallo-hydrolase/oxidoreductase"/>
    <property type="match status" value="1"/>
</dbReference>
<dbReference type="Pfam" id="PF17168">
    <property type="entry name" value="DUF5127"/>
    <property type="match status" value="1"/>
</dbReference>
<reference evidence="4" key="1">
    <citation type="submission" date="2017-03" db="EMBL/GenBank/DDBJ databases">
        <title>Genomes of endolithic fungi from Antarctica.</title>
        <authorList>
            <person name="Coleine C."/>
            <person name="Masonjones S."/>
            <person name="Stajich J.E."/>
        </authorList>
    </citation>
    <scope>NUCLEOTIDE SEQUENCE [LARGE SCALE GENOMIC DNA]</scope>
    <source>
        <strain evidence="4">CCFEE 5527</strain>
    </source>
</reference>
<evidence type="ECO:0000256" key="1">
    <source>
        <dbReference type="SAM" id="SignalP"/>
    </source>
</evidence>
<gene>
    <name evidence="3" type="ORF">B0A48_01121</name>
</gene>
<comment type="caution">
    <text evidence="3">The sequence shown here is derived from an EMBL/GenBank/DDBJ whole genome shotgun (WGS) entry which is preliminary data.</text>
</comment>
<dbReference type="Pfam" id="PF16335">
    <property type="entry name" value="GtaA_6_Hairpin"/>
    <property type="match status" value="1"/>
</dbReference>
<dbReference type="InterPro" id="IPR033433">
    <property type="entry name" value="GtaA_N"/>
</dbReference>
<dbReference type="STRING" id="1507870.A0A1V8TSA3"/>
<evidence type="ECO:0000313" key="4">
    <source>
        <dbReference type="Proteomes" id="UP000192596"/>
    </source>
</evidence>
<dbReference type="PANTHER" id="PTHR31987">
    <property type="entry name" value="GLUTAMINASE A-RELATED"/>
    <property type="match status" value="1"/>
</dbReference>
<dbReference type="Gene3D" id="3.60.15.10">
    <property type="entry name" value="Ribonuclease Z/Hydroxyacylglutathione hydrolase-like"/>
    <property type="match status" value="1"/>
</dbReference>
<feature type="chain" id="PRO_5013184247" description="Metallo-beta-lactamase domain-containing protein" evidence="1">
    <location>
        <begin position="17"/>
        <end position="1010"/>
    </location>
</feature>
<dbReference type="OrthoDB" id="431715at2759"/>
<evidence type="ECO:0000313" key="3">
    <source>
        <dbReference type="EMBL" id="OQO14245.1"/>
    </source>
</evidence>
<dbReference type="CDD" id="cd06262">
    <property type="entry name" value="metallo-hydrolase-like_MBL-fold"/>
    <property type="match status" value="1"/>
</dbReference>
<dbReference type="InParanoid" id="A0A1V8TSA3"/>
<dbReference type="InterPro" id="IPR032514">
    <property type="entry name" value="GtaA_central"/>
</dbReference>
<keyword evidence="4" id="KW-1185">Reference proteome</keyword>
<dbReference type="AlphaFoldDB" id="A0A1V8TSA3"/>
<dbReference type="Pfam" id="PF00753">
    <property type="entry name" value="Lactamase_B"/>
    <property type="match status" value="1"/>
</dbReference>
<organism evidence="3 4">
    <name type="scientific">Cryoendolithus antarcticus</name>
    <dbReference type="NCBI Taxonomy" id="1507870"/>
    <lineage>
        <taxon>Eukaryota</taxon>
        <taxon>Fungi</taxon>
        <taxon>Dikarya</taxon>
        <taxon>Ascomycota</taxon>
        <taxon>Pezizomycotina</taxon>
        <taxon>Dothideomycetes</taxon>
        <taxon>Dothideomycetidae</taxon>
        <taxon>Cladosporiales</taxon>
        <taxon>Cladosporiaceae</taxon>
        <taxon>Cryoendolithus</taxon>
    </lineage>
</organism>
<dbReference type="PANTHER" id="PTHR31987:SF1">
    <property type="entry name" value="GLUTAMINASE A"/>
    <property type="match status" value="1"/>
</dbReference>
<accession>A0A1V8TSA3</accession>
<proteinExistence type="predicted"/>
<dbReference type="InterPro" id="IPR001279">
    <property type="entry name" value="Metallo-B-lactamas"/>
</dbReference>
<dbReference type="EMBL" id="NAJO01000002">
    <property type="protein sequence ID" value="OQO14245.1"/>
    <property type="molecule type" value="Genomic_DNA"/>
</dbReference>
<evidence type="ECO:0000259" key="2">
    <source>
        <dbReference type="SMART" id="SM00849"/>
    </source>
</evidence>
<keyword evidence="1" id="KW-0732">Signal</keyword>
<dbReference type="InterPro" id="IPR052743">
    <property type="entry name" value="Glutaminase_GtaA"/>
</dbReference>
<sequence>MLVATAYSWLARFVFASPSIRGTSPSAADVQCLHQYESSHGHAPLPGRVTFPYAWQRAGSDGGNGGYLAGQWPSFWTGAVTGWTGLIRVDNTTYTFMGNPNPLPEVAKQTSAAYTSTRSIFGFDVGGKVSLEVIFLSPVTPNDLIAQSAPISYMAVNVKSTDGNQHDVQVYTDVSAEWASSDRSQKVKWDYGPSGNVAYHHFARSVQAAYSEVADQAEWGEWYYAVSNSNGLTHMSGADGDVRSKFTSTGSLDNSADPNFRAINDRYPVFGLSIDYGSVGTSAVNSVFSLFLSQRDSIQFDGTGNGLQPVQSLWATQYANDLDALSALYGNFRDVYNGCVSLDSKVTTDAVAAGGQDYLTIVSLAVRQMFAAFQVAGTAANPYIFMKEISSNGNMNTVDVIYPLMPAMLCFNPSWLKLLLDPIFQVQADGQWPQPYAIHDIGLHFPNATGHADGVDGYYPLEECGNMVIMALAYAQKTGDTGYLSQHYALLKQWTGFLVDMALIPANQISTDDFAGALANQTDLALKGIIGIQAMSIISNMTGNAADGANFSSIATSYITQWQNLGIARNANPPHTTLSYGQNDTHALLYNLYADALVQTHVVPRSVYEMQSNFYPTIANEYGVPLDTRHVYSKSDWEMWCAAISNTDTRNMFIGTLAKWIGATSTGGPATDLFDTVTGGYAQQAGLPAFQARPVVGGWFSLLALNATGIPGEKRRHDRYIHLREYLECCPLPCNNGHPLNPGGKRTYLIICTHCHYDHIGGVAQFLRGGQTSILASGYGRDFIESNLPKHSYFDAIGKPTPYFSVTHWAESFEHLRWPLPMPGQPEVPEDERVDLGMTVIATPGHTPDELAWYDEGEMHLYVGDSFYEEGEQGMPIIWGPGQGDLVEWAYSMGKLLQFVKSKNAEAVTKAEEAGDEEWTVVAKRVKVGCGHQTPSVDGEEILEKLAKGWWQLINGEIPVYKETKVAGEAMTWWRRKDGGPHSLSFQAPVRIVEDARTFFAGAERRGFTG</sequence>
<name>A0A1V8TSA3_9PEZI</name>
<feature type="signal peptide" evidence="1">
    <location>
        <begin position="1"/>
        <end position="16"/>
    </location>
</feature>
<dbReference type="InterPro" id="IPR036866">
    <property type="entry name" value="RibonucZ/Hydroxyglut_hydro"/>
</dbReference>
<protein>
    <recommendedName>
        <fullName evidence="2">Metallo-beta-lactamase domain-containing protein</fullName>
    </recommendedName>
</protein>
<feature type="domain" description="Metallo-beta-lactamase" evidence="2">
    <location>
        <begin position="658"/>
        <end position="925"/>
    </location>
</feature>